<dbReference type="Pfam" id="PF00534">
    <property type="entry name" value="Glycos_transf_1"/>
    <property type="match status" value="1"/>
</dbReference>
<comment type="caution">
    <text evidence="2">The sequence shown here is derived from an EMBL/GenBank/DDBJ whole genome shotgun (WGS) entry which is preliminary data.</text>
</comment>
<dbReference type="InterPro" id="IPR001296">
    <property type="entry name" value="Glyco_trans_1"/>
</dbReference>
<keyword evidence="3" id="KW-1185">Reference proteome</keyword>
<dbReference type="AlphaFoldDB" id="A0A942E6R5"/>
<evidence type="ECO:0000313" key="2">
    <source>
        <dbReference type="EMBL" id="MBS3848546.1"/>
    </source>
</evidence>
<reference evidence="2" key="1">
    <citation type="submission" date="2021-04" db="EMBL/GenBank/DDBJ databases">
        <title>Devosia litorisediminis sp. nov., isolated from a sand dune.</title>
        <authorList>
            <person name="Park S."/>
            <person name="Yoon J.-H."/>
        </authorList>
    </citation>
    <scope>NUCLEOTIDE SEQUENCE</scope>
    <source>
        <strain evidence="2">BSSL-BM10</strain>
    </source>
</reference>
<protein>
    <submittedName>
        <fullName evidence="2">Glycosyltransferase family 4 protein</fullName>
    </submittedName>
</protein>
<sequence>MFIFAWILRLSRCDVITMGDSKFDDYKRVLWREVLKTFMYLPYTGAFAAARRSKEYYQFLGFRAARVSAGYDSLSIQRIKAAAKELPVEEEVPFEHRSFIVVARLVPKKNLNTLLDAYVLYRNANVDPRKLHIFGDGPLERELREHANSLGIGQDVVFHGFVQAAEVCKQLNRSLALLLPSIEEQFGLVVIEAQALGVPVVVSDNCGARDELVRSGVNGFVVEAQNPKGLAFFMGMLSNDEELWSEMVRSSAAFAMRGDVVKFVEGVQHHLSLDGEK</sequence>
<evidence type="ECO:0000259" key="1">
    <source>
        <dbReference type="Pfam" id="PF00534"/>
    </source>
</evidence>
<dbReference type="PANTHER" id="PTHR12526">
    <property type="entry name" value="GLYCOSYLTRANSFERASE"/>
    <property type="match status" value="1"/>
</dbReference>
<dbReference type="SUPFAM" id="SSF53756">
    <property type="entry name" value="UDP-Glycosyltransferase/glycogen phosphorylase"/>
    <property type="match status" value="1"/>
</dbReference>
<proteinExistence type="predicted"/>
<evidence type="ECO:0000313" key="3">
    <source>
        <dbReference type="Proteomes" id="UP000678281"/>
    </source>
</evidence>
<gene>
    <name evidence="2" type="ORF">KD146_07505</name>
</gene>
<dbReference type="Proteomes" id="UP000678281">
    <property type="component" value="Unassembled WGS sequence"/>
</dbReference>
<organism evidence="2 3">
    <name type="scientific">Devosia litorisediminis</name>
    <dbReference type="NCBI Taxonomy" id="2829817"/>
    <lineage>
        <taxon>Bacteria</taxon>
        <taxon>Pseudomonadati</taxon>
        <taxon>Pseudomonadota</taxon>
        <taxon>Alphaproteobacteria</taxon>
        <taxon>Hyphomicrobiales</taxon>
        <taxon>Devosiaceae</taxon>
        <taxon>Devosia</taxon>
    </lineage>
</organism>
<dbReference type="GO" id="GO:0016757">
    <property type="term" value="F:glycosyltransferase activity"/>
    <property type="evidence" value="ECO:0007669"/>
    <property type="project" value="InterPro"/>
</dbReference>
<accession>A0A942E6R5</accession>
<dbReference type="Gene3D" id="3.40.50.2000">
    <property type="entry name" value="Glycogen Phosphorylase B"/>
    <property type="match status" value="2"/>
</dbReference>
<dbReference type="EMBL" id="JAGXTP010000001">
    <property type="protein sequence ID" value="MBS3848546.1"/>
    <property type="molecule type" value="Genomic_DNA"/>
</dbReference>
<name>A0A942E6R5_9HYPH</name>
<feature type="domain" description="Glycosyl transferase family 1" evidence="1">
    <location>
        <begin position="95"/>
        <end position="243"/>
    </location>
</feature>
<dbReference type="RefSeq" id="WP_212658084.1">
    <property type="nucleotide sequence ID" value="NZ_JAGXTP010000001.1"/>
</dbReference>